<feature type="transmembrane region" description="Helical" evidence="1">
    <location>
        <begin position="178"/>
        <end position="202"/>
    </location>
</feature>
<name>A0ABX7SZ34_9SPHN</name>
<accession>A0ABX7SZ34</accession>
<dbReference type="Pfam" id="PF13795">
    <property type="entry name" value="HupE_UreJ_2"/>
    <property type="match status" value="1"/>
</dbReference>
<evidence type="ECO:0000313" key="2">
    <source>
        <dbReference type="EMBL" id="QTD54533.1"/>
    </source>
</evidence>
<keyword evidence="1" id="KW-1133">Transmembrane helix</keyword>
<keyword evidence="1" id="KW-0472">Membrane</keyword>
<dbReference type="Proteomes" id="UP000663923">
    <property type="component" value="Chromosome"/>
</dbReference>
<gene>
    <name evidence="2" type="ORF">J4G78_09540</name>
</gene>
<feature type="transmembrane region" description="Helical" evidence="1">
    <location>
        <begin position="270"/>
        <end position="293"/>
    </location>
</feature>
<evidence type="ECO:0000256" key="1">
    <source>
        <dbReference type="SAM" id="Phobius"/>
    </source>
</evidence>
<organism evidence="2 3">
    <name type="scientific">Parasphingorhabdus cellanae</name>
    <dbReference type="NCBI Taxonomy" id="2806553"/>
    <lineage>
        <taxon>Bacteria</taxon>
        <taxon>Pseudomonadati</taxon>
        <taxon>Pseudomonadota</taxon>
        <taxon>Alphaproteobacteria</taxon>
        <taxon>Sphingomonadales</taxon>
        <taxon>Sphingomonadaceae</taxon>
        <taxon>Parasphingorhabdus</taxon>
    </lineage>
</organism>
<proteinExistence type="predicted"/>
<keyword evidence="1" id="KW-0812">Transmembrane</keyword>
<keyword evidence="3" id="KW-1185">Reference proteome</keyword>
<evidence type="ECO:0000313" key="3">
    <source>
        <dbReference type="Proteomes" id="UP000663923"/>
    </source>
</evidence>
<dbReference type="InterPro" id="IPR032809">
    <property type="entry name" value="Put_HupE_UreJ"/>
</dbReference>
<dbReference type="EMBL" id="CP071794">
    <property type="protein sequence ID" value="QTD54533.1"/>
    <property type="molecule type" value="Genomic_DNA"/>
</dbReference>
<dbReference type="RefSeq" id="WP_207986367.1">
    <property type="nucleotide sequence ID" value="NZ_CP071794.1"/>
</dbReference>
<sequence length="359" mass="38969">MIQTGPASKTSTALILSLSKDLVSAVCKSIDRLRQAQPERFFFCIVFLCTFLLASPASAHEIRPAALELTAQSDGIVTVVWKQPILSGRKLKMRPVLPEQCPQPETTRQVISGDAIVESWQVSCQLNSGRVAIEGLDRTLTDVFVRLRTADGAETTHILRPASASFALGDPGGSPASAYLQIGAEHMLFGWDHLLFVLGLVLLTPTRQLLWVISAFTLGHSVTLAITALGLFTLPSEPVELLIALSIFFLAVEVVRKWNGKTSLTIRRPWLIALGFGLLHGLGFAGALADIGLPKGQEIWALLLFNLGVEIGQILFVALILAMLWLIGRSPVDQRKWAEIPAAYLVGGLGAFYTLSRIL</sequence>
<reference evidence="2 3" key="1">
    <citation type="submission" date="2021-03" db="EMBL/GenBank/DDBJ databases">
        <title>Complete genome of Parasphingorhabdus_sp.JHSY0214.</title>
        <authorList>
            <person name="Yoo J.H."/>
            <person name="Bae J.W."/>
        </authorList>
    </citation>
    <scope>NUCLEOTIDE SEQUENCE [LARGE SCALE GENOMIC DNA]</scope>
    <source>
        <strain evidence="2 3">JHSY0214</strain>
    </source>
</reference>
<feature type="transmembrane region" description="Helical" evidence="1">
    <location>
        <begin position="209"/>
        <end position="233"/>
    </location>
</feature>
<feature type="transmembrane region" description="Helical" evidence="1">
    <location>
        <begin position="299"/>
        <end position="325"/>
    </location>
</feature>
<feature type="transmembrane region" description="Helical" evidence="1">
    <location>
        <begin position="239"/>
        <end position="258"/>
    </location>
</feature>
<feature type="transmembrane region" description="Helical" evidence="1">
    <location>
        <begin position="41"/>
        <end position="59"/>
    </location>
</feature>
<protein>
    <submittedName>
        <fullName evidence="2">HupE/UreJ family protein</fullName>
    </submittedName>
</protein>